<name>A0A859DNT3_9FIRM</name>
<dbReference type="Pfam" id="PF20612">
    <property type="entry name" value="SHOCT_2"/>
    <property type="match status" value="1"/>
</dbReference>
<sequence>MAEEAKTNHTGFFTQKKLQGDFDYYRAQKIAEIMLTNDLISQAEFNKLTDINRRTFSPLYVEIMPEIA</sequence>
<gene>
    <name evidence="2" type="ORF">GJQ69_00970</name>
</gene>
<reference evidence="2 3" key="1">
    <citation type="submission" date="2019-11" db="EMBL/GenBank/DDBJ databases">
        <authorList>
            <person name="Ren C."/>
            <person name="Wang H."/>
            <person name="Xu Y."/>
        </authorList>
    </citation>
    <scope>NUCLEOTIDE SEQUENCE [LARGE SCALE GENOMIC DNA]</scope>
    <source>
        <strain evidence="2 3">LBM 19010</strain>
    </source>
</reference>
<dbReference type="KEGG" id="clf:GJQ69_00970"/>
<proteinExistence type="predicted"/>
<evidence type="ECO:0000313" key="3">
    <source>
        <dbReference type="Proteomes" id="UP000501316"/>
    </source>
</evidence>
<protein>
    <recommendedName>
        <fullName evidence="1">SHOCT-like domain-containing protein</fullName>
    </recommendedName>
</protein>
<accession>A0A859DNT3</accession>
<feature type="domain" description="SHOCT-like" evidence="1">
    <location>
        <begin position="14"/>
        <end position="64"/>
    </location>
</feature>
<dbReference type="InterPro" id="IPR046749">
    <property type="entry name" value="SHOCT_2"/>
</dbReference>
<dbReference type="Proteomes" id="UP000501316">
    <property type="component" value="Chromosome"/>
</dbReference>
<evidence type="ECO:0000313" key="2">
    <source>
        <dbReference type="EMBL" id="QKN23184.1"/>
    </source>
</evidence>
<evidence type="ECO:0000259" key="1">
    <source>
        <dbReference type="Pfam" id="PF20612"/>
    </source>
</evidence>
<dbReference type="RefSeq" id="WP_086036626.1">
    <property type="nucleotide sequence ID" value="NZ_CP046051.1"/>
</dbReference>
<dbReference type="AlphaFoldDB" id="A0A859DNT3"/>
<dbReference type="EMBL" id="CP046051">
    <property type="protein sequence ID" value="QKN23184.1"/>
    <property type="molecule type" value="Genomic_DNA"/>
</dbReference>
<organism evidence="2 3">
    <name type="scientific">Caproicibacterium lactatifermentans</name>
    <dbReference type="NCBI Taxonomy" id="2666138"/>
    <lineage>
        <taxon>Bacteria</taxon>
        <taxon>Bacillati</taxon>
        <taxon>Bacillota</taxon>
        <taxon>Clostridia</taxon>
        <taxon>Eubacteriales</taxon>
        <taxon>Oscillospiraceae</taxon>
        <taxon>Caproicibacterium</taxon>
    </lineage>
</organism>